<keyword evidence="3" id="KW-0479">Metal-binding</keyword>
<dbReference type="AlphaFoldDB" id="A0AAV2SSQ6"/>
<dbReference type="PROSITE" id="PS50157">
    <property type="entry name" value="ZINC_FINGER_C2H2_2"/>
    <property type="match status" value="12"/>
</dbReference>
<evidence type="ECO:0000313" key="14">
    <source>
        <dbReference type="EMBL" id="CAL4224052.1"/>
    </source>
</evidence>
<feature type="domain" description="C2H2-type" evidence="13">
    <location>
        <begin position="248"/>
        <end position="276"/>
    </location>
</feature>
<comment type="subcellular location">
    <subcellularLocation>
        <location evidence="1">Nucleus</location>
    </subcellularLocation>
</comment>
<feature type="domain" description="C2H2-type" evidence="13">
    <location>
        <begin position="338"/>
        <end position="366"/>
    </location>
</feature>
<feature type="domain" description="C2H2-type" evidence="13">
    <location>
        <begin position="537"/>
        <end position="564"/>
    </location>
</feature>
<feature type="domain" description="C2H2-type" evidence="13">
    <location>
        <begin position="480"/>
        <end position="507"/>
    </location>
</feature>
<evidence type="ECO:0000313" key="16">
    <source>
        <dbReference type="Proteomes" id="UP001497623"/>
    </source>
</evidence>
<keyword evidence="9" id="KW-0804">Transcription</keyword>
<evidence type="ECO:0000256" key="7">
    <source>
        <dbReference type="ARBA" id="ARBA00023015"/>
    </source>
</evidence>
<feature type="domain" description="C2H2-type" evidence="13">
    <location>
        <begin position="508"/>
        <end position="536"/>
    </location>
</feature>
<feature type="domain" description="C2H2-type" evidence="13">
    <location>
        <begin position="277"/>
        <end position="304"/>
    </location>
</feature>
<keyword evidence="10" id="KW-0539">Nucleus</keyword>
<evidence type="ECO:0000256" key="8">
    <source>
        <dbReference type="ARBA" id="ARBA00023125"/>
    </source>
</evidence>
<gene>
    <name evidence="14" type="ORF">MNOR_LOCUS39295</name>
    <name evidence="15" type="ORF">MNOR_LOCUS39296</name>
</gene>
<evidence type="ECO:0000256" key="10">
    <source>
        <dbReference type="ARBA" id="ARBA00023242"/>
    </source>
</evidence>
<feature type="region of interest" description="Disordered" evidence="12">
    <location>
        <begin position="298"/>
        <end position="331"/>
    </location>
</feature>
<keyword evidence="6" id="KW-0862">Zinc</keyword>
<feature type="compositionally biased region" description="Polar residues" evidence="12">
    <location>
        <begin position="612"/>
        <end position="627"/>
    </location>
</feature>
<feature type="domain" description="C2H2-type" evidence="13">
    <location>
        <begin position="160"/>
        <end position="187"/>
    </location>
</feature>
<dbReference type="FunFam" id="3.30.160.60:FF:000446">
    <property type="entry name" value="Zinc finger protein"/>
    <property type="match status" value="3"/>
</dbReference>
<dbReference type="GO" id="GO:0000978">
    <property type="term" value="F:RNA polymerase II cis-regulatory region sequence-specific DNA binding"/>
    <property type="evidence" value="ECO:0007669"/>
    <property type="project" value="TreeGrafter"/>
</dbReference>
<evidence type="ECO:0000313" key="15">
    <source>
        <dbReference type="EMBL" id="CAL4224054.1"/>
    </source>
</evidence>
<keyword evidence="7" id="KW-0805">Transcription regulation</keyword>
<evidence type="ECO:0000259" key="13">
    <source>
        <dbReference type="PROSITE" id="PS50157"/>
    </source>
</evidence>
<dbReference type="PANTHER" id="PTHR24393">
    <property type="entry name" value="ZINC FINGER PROTEIN"/>
    <property type="match status" value="1"/>
</dbReference>
<dbReference type="SMART" id="SM00355">
    <property type="entry name" value="ZnF_C2H2"/>
    <property type="match status" value="13"/>
</dbReference>
<evidence type="ECO:0000256" key="3">
    <source>
        <dbReference type="ARBA" id="ARBA00022723"/>
    </source>
</evidence>
<feature type="domain" description="C2H2-type" evidence="13">
    <location>
        <begin position="395"/>
        <end position="423"/>
    </location>
</feature>
<dbReference type="SUPFAM" id="SSF57667">
    <property type="entry name" value="beta-beta-alpha zinc fingers"/>
    <property type="match status" value="8"/>
</dbReference>
<evidence type="ECO:0000256" key="2">
    <source>
        <dbReference type="ARBA" id="ARBA00006991"/>
    </source>
</evidence>
<dbReference type="InterPro" id="IPR013087">
    <property type="entry name" value="Znf_C2H2_type"/>
</dbReference>
<evidence type="ECO:0000256" key="1">
    <source>
        <dbReference type="ARBA" id="ARBA00004123"/>
    </source>
</evidence>
<dbReference type="Proteomes" id="UP001497623">
    <property type="component" value="Unassembled WGS sequence"/>
</dbReference>
<protein>
    <recommendedName>
        <fullName evidence="13">C2H2-type domain-containing protein</fullName>
    </recommendedName>
</protein>
<feature type="compositionally biased region" description="Basic and acidic residues" evidence="12">
    <location>
        <begin position="592"/>
        <end position="609"/>
    </location>
</feature>
<feature type="compositionally biased region" description="Basic and acidic residues" evidence="12">
    <location>
        <begin position="298"/>
        <end position="308"/>
    </location>
</feature>
<evidence type="ECO:0000256" key="12">
    <source>
        <dbReference type="SAM" id="MobiDB-lite"/>
    </source>
</evidence>
<dbReference type="EMBL" id="CAXKWB010100118">
    <property type="protein sequence ID" value="CAL4224052.1"/>
    <property type="molecule type" value="Genomic_DNA"/>
</dbReference>
<dbReference type="Gene3D" id="3.30.160.60">
    <property type="entry name" value="Classic Zinc Finger"/>
    <property type="match status" value="11"/>
</dbReference>
<feature type="region of interest" description="Disordered" evidence="12">
    <location>
        <begin position="589"/>
        <end position="638"/>
    </location>
</feature>
<dbReference type="InterPro" id="IPR036236">
    <property type="entry name" value="Znf_C2H2_sf"/>
</dbReference>
<dbReference type="GO" id="GO:0001228">
    <property type="term" value="F:DNA-binding transcription activator activity, RNA polymerase II-specific"/>
    <property type="evidence" value="ECO:0007669"/>
    <property type="project" value="TreeGrafter"/>
</dbReference>
<dbReference type="PROSITE" id="PS00028">
    <property type="entry name" value="ZINC_FINGER_C2H2_1"/>
    <property type="match status" value="10"/>
</dbReference>
<evidence type="ECO:0000256" key="9">
    <source>
        <dbReference type="ARBA" id="ARBA00023163"/>
    </source>
</evidence>
<proteinExistence type="inferred from homology"/>
<sequence>MVDDYHIHSEFDYYDNNYTSSEKIIKSLFGINHSKFEHYSDDEFAESIRREFSYENYTKGNIRQLSNNYENEETREYTELLPASHWRAYLNSPRCAQESSYNYGENGEGLHHSYHVAPGVTISDDIFLKFNRECLYQTLNHLNRENINTNICEVPNEEQFECDICGYIFGSEENLKAHMKIHENVQHMLMQENNHLDIDRFNYPVEADDKNGKNRSQKIHYCDLCGRGFNFKSWLKRHMLVHSTEKTYNCPHCDKHFTRDSILKTHMDRVHPDETTYSCTQCDYICNSSDLLEMHTRAHKEEDKEKPETPPTGGSPNTFGDNQPSTPNIPSGNQDKLLKCNECDYSCNTTGSLNIHSKIHHSGEKLYSCNVCDKKFISSSGMYNHLKNHTEEKRFQCIQCQYSSKDKCSLKAHLLRVHTNKDLMECSICTIMCGTYEGLQQHMLEHIYEEPYKCDLCDFQTTKKRTFNIHQKGHTTDNKYDCEHCDKKFDQYSELERHMIKHTQEKPFTCSLCEYRTAYKSALKTHLLVKHMDIKPYTCDHCNLKFSIETNLVRHMLKHTQEKPFMCDECGYRCNQKAGLEKHNCSNHTQKKSTECDNGEKSNDSKTEDQINDSNIGSLASPASNADVQLEAMDVENE</sequence>
<comment type="caution">
    <text evidence="14">The sequence shown here is derived from an EMBL/GenBank/DDBJ whole genome shotgun (WGS) entry which is preliminary data.</text>
</comment>
<feature type="compositionally biased region" description="Polar residues" evidence="12">
    <location>
        <begin position="314"/>
        <end position="331"/>
    </location>
</feature>
<evidence type="ECO:0000256" key="4">
    <source>
        <dbReference type="ARBA" id="ARBA00022737"/>
    </source>
</evidence>
<keyword evidence="16" id="KW-1185">Reference proteome</keyword>
<organism evidence="14 16">
    <name type="scientific">Meganyctiphanes norvegica</name>
    <name type="common">Northern krill</name>
    <name type="synonym">Thysanopoda norvegica</name>
    <dbReference type="NCBI Taxonomy" id="48144"/>
    <lineage>
        <taxon>Eukaryota</taxon>
        <taxon>Metazoa</taxon>
        <taxon>Ecdysozoa</taxon>
        <taxon>Arthropoda</taxon>
        <taxon>Crustacea</taxon>
        <taxon>Multicrustacea</taxon>
        <taxon>Malacostraca</taxon>
        <taxon>Eumalacostraca</taxon>
        <taxon>Eucarida</taxon>
        <taxon>Euphausiacea</taxon>
        <taxon>Euphausiidae</taxon>
        <taxon>Meganyctiphanes</taxon>
    </lineage>
</organism>
<evidence type="ECO:0000256" key="11">
    <source>
        <dbReference type="PROSITE-ProRule" id="PRU00042"/>
    </source>
</evidence>
<evidence type="ECO:0000256" key="6">
    <source>
        <dbReference type="ARBA" id="ARBA00022833"/>
    </source>
</evidence>
<keyword evidence="5 11" id="KW-0863">Zinc-finger</keyword>
<reference evidence="14 16" key="1">
    <citation type="submission" date="2024-05" db="EMBL/GenBank/DDBJ databases">
        <authorList>
            <person name="Wallberg A."/>
        </authorList>
    </citation>
    <scope>NUCLEOTIDE SEQUENCE [LARGE SCALE GENOMIC DNA]</scope>
</reference>
<dbReference type="FunFam" id="3.30.160.60:FF:000630">
    <property type="entry name" value="Zinc finger protein 180"/>
    <property type="match status" value="1"/>
</dbReference>
<dbReference type="FunFam" id="3.30.160.60:FF:000690">
    <property type="entry name" value="Zinc finger protein 354C"/>
    <property type="match status" value="1"/>
</dbReference>
<comment type="similarity">
    <text evidence="2">Belongs to the krueppel C2H2-type zinc-finger protein family.</text>
</comment>
<name>A0AAV2SSQ6_MEGNR</name>
<feature type="domain" description="C2H2-type" evidence="13">
    <location>
        <begin position="452"/>
        <end position="479"/>
    </location>
</feature>
<evidence type="ECO:0000256" key="5">
    <source>
        <dbReference type="ARBA" id="ARBA00022771"/>
    </source>
</evidence>
<dbReference type="EMBL" id="CAXKWB010100118">
    <property type="protein sequence ID" value="CAL4224054.1"/>
    <property type="molecule type" value="Genomic_DNA"/>
</dbReference>
<accession>A0AAV2SSQ6</accession>
<dbReference type="GO" id="GO:0008270">
    <property type="term" value="F:zinc ion binding"/>
    <property type="evidence" value="ECO:0007669"/>
    <property type="project" value="UniProtKB-KW"/>
</dbReference>
<feature type="domain" description="C2H2-type" evidence="13">
    <location>
        <begin position="367"/>
        <end position="394"/>
    </location>
</feature>
<dbReference type="Pfam" id="PF00096">
    <property type="entry name" value="zf-C2H2"/>
    <property type="match status" value="5"/>
</dbReference>
<feature type="domain" description="C2H2-type" evidence="13">
    <location>
        <begin position="565"/>
        <end position="593"/>
    </location>
</feature>
<dbReference type="PANTHER" id="PTHR24393:SF15">
    <property type="entry name" value="IP01243P-RELATED"/>
    <property type="match status" value="1"/>
</dbReference>
<feature type="domain" description="C2H2-type" evidence="13">
    <location>
        <begin position="220"/>
        <end position="247"/>
    </location>
</feature>
<dbReference type="FunFam" id="3.30.160.60:FF:000100">
    <property type="entry name" value="Zinc finger 45-like"/>
    <property type="match status" value="1"/>
</dbReference>
<dbReference type="GO" id="GO:0005634">
    <property type="term" value="C:nucleus"/>
    <property type="evidence" value="ECO:0007669"/>
    <property type="project" value="UniProtKB-SubCell"/>
</dbReference>
<keyword evidence="8" id="KW-0238">DNA-binding</keyword>
<keyword evidence="4" id="KW-0677">Repeat</keyword>
<dbReference type="GO" id="GO:0003682">
    <property type="term" value="F:chromatin binding"/>
    <property type="evidence" value="ECO:0007669"/>
    <property type="project" value="UniProtKB-ARBA"/>
</dbReference>